<name>A0ABD6ESB3_9BILA</name>
<comment type="caution">
    <text evidence="2">The sequence shown here is derived from an EMBL/GenBank/DDBJ whole genome shotgun (WGS) entry which is preliminary data.</text>
</comment>
<feature type="region of interest" description="Disordered" evidence="1">
    <location>
        <begin position="46"/>
        <end position="125"/>
    </location>
</feature>
<feature type="compositionally biased region" description="Basic and acidic residues" evidence="1">
    <location>
        <begin position="7"/>
        <end position="23"/>
    </location>
</feature>
<accession>A0ABD6ESB3</accession>
<protein>
    <submittedName>
        <fullName evidence="2">Uncharacterized protein</fullName>
    </submittedName>
</protein>
<reference evidence="2 3" key="1">
    <citation type="submission" date="2024-08" db="EMBL/GenBank/DDBJ databases">
        <title>Gnathostoma spinigerum genome.</title>
        <authorList>
            <person name="Gonzalez-Bertolin B."/>
            <person name="Monzon S."/>
            <person name="Zaballos A."/>
            <person name="Jimenez P."/>
            <person name="Dekumyoy P."/>
            <person name="Varona S."/>
            <person name="Cuesta I."/>
            <person name="Sumanam S."/>
            <person name="Adisakwattana P."/>
            <person name="Gasser R.B."/>
            <person name="Hernandez-Gonzalez A."/>
            <person name="Young N.D."/>
            <person name="Perteguer M.J."/>
        </authorList>
    </citation>
    <scope>NUCLEOTIDE SEQUENCE [LARGE SCALE GENOMIC DNA]</scope>
    <source>
        <strain evidence="2">AL3</strain>
        <tissue evidence="2">Liver</tissue>
    </source>
</reference>
<feature type="region of interest" description="Disordered" evidence="1">
    <location>
        <begin position="1"/>
        <end position="30"/>
    </location>
</feature>
<dbReference type="Proteomes" id="UP001608902">
    <property type="component" value="Unassembled WGS sequence"/>
</dbReference>
<evidence type="ECO:0000313" key="3">
    <source>
        <dbReference type="Proteomes" id="UP001608902"/>
    </source>
</evidence>
<evidence type="ECO:0000256" key="1">
    <source>
        <dbReference type="SAM" id="MobiDB-lite"/>
    </source>
</evidence>
<dbReference type="EMBL" id="JBGFUD010010279">
    <property type="protein sequence ID" value="MFH4982850.1"/>
    <property type="molecule type" value="Genomic_DNA"/>
</dbReference>
<gene>
    <name evidence="2" type="ORF">AB6A40_009559</name>
</gene>
<sequence>MPITPKNKVETDDTHGFKTKLESNVESPEIPTNLKFADIPLYTPTLNHLERSRSPDPRKMTTPEPGVTRSRTAQRLGDWSSDSEDESVDKIYYKLSEGEESETESSIFRSNINSSNVGVSISDMDESQKIKSDTDAFYNKSFASNNKNCNTNYTKEMNKEDDEDDSISDDVHVYHKLQESPVSSRVFFEDLK</sequence>
<proteinExistence type="predicted"/>
<evidence type="ECO:0000313" key="2">
    <source>
        <dbReference type="EMBL" id="MFH4982850.1"/>
    </source>
</evidence>
<organism evidence="2 3">
    <name type="scientific">Gnathostoma spinigerum</name>
    <dbReference type="NCBI Taxonomy" id="75299"/>
    <lineage>
        <taxon>Eukaryota</taxon>
        <taxon>Metazoa</taxon>
        <taxon>Ecdysozoa</taxon>
        <taxon>Nematoda</taxon>
        <taxon>Chromadorea</taxon>
        <taxon>Rhabditida</taxon>
        <taxon>Spirurina</taxon>
        <taxon>Gnathostomatomorpha</taxon>
        <taxon>Gnathostomatoidea</taxon>
        <taxon>Gnathostomatidae</taxon>
        <taxon>Gnathostoma</taxon>
    </lineage>
</organism>
<feature type="compositionally biased region" description="Basic and acidic residues" evidence="1">
    <location>
        <begin position="48"/>
        <end position="61"/>
    </location>
</feature>
<keyword evidence="3" id="KW-1185">Reference proteome</keyword>
<feature type="compositionally biased region" description="Low complexity" evidence="1">
    <location>
        <begin position="104"/>
        <end position="122"/>
    </location>
</feature>
<dbReference type="AlphaFoldDB" id="A0ABD6ESB3"/>